<keyword evidence="2 5" id="KW-0812">Transmembrane</keyword>
<sequence>MYQSRSQQPRGAYGYGPPAVSTPALLGQVLGITGVGFLLTALAAYLFAGISPGLGFAAFIGAFVLLFVMSAVRGNPRTALLVFYAFAFLEGIGLAPTIARYVSLIGPGQVAEAAATTGFGMLVLGGVAFVFSIDWRRFSGLAFGLLIALLIVGVISAFTHFLHPGVYAWLTLGVFTLITLVDFSRIRAGGDGATPVELAVSIYLDAINIFIALLQLFGLRSRDD</sequence>
<evidence type="ECO:0000313" key="7">
    <source>
        <dbReference type="Proteomes" id="UP001317532"/>
    </source>
</evidence>
<evidence type="ECO:0000256" key="1">
    <source>
        <dbReference type="ARBA" id="ARBA00004141"/>
    </source>
</evidence>
<dbReference type="InterPro" id="IPR006214">
    <property type="entry name" value="Bax_inhibitor_1-related"/>
</dbReference>
<dbReference type="KEGG" id="vab:WPS_12460"/>
<dbReference type="GO" id="GO:0016020">
    <property type="term" value="C:membrane"/>
    <property type="evidence" value="ECO:0007669"/>
    <property type="project" value="UniProtKB-SubCell"/>
</dbReference>
<protein>
    <recommendedName>
        <fullName evidence="8">Modulator of FtsH protease</fullName>
    </recommendedName>
</protein>
<evidence type="ECO:0000256" key="4">
    <source>
        <dbReference type="ARBA" id="ARBA00023136"/>
    </source>
</evidence>
<dbReference type="RefSeq" id="WP_317996976.1">
    <property type="nucleotide sequence ID" value="NZ_AP025523.1"/>
</dbReference>
<dbReference type="AlphaFoldDB" id="A0AAN2C8Y4"/>
<feature type="transmembrane region" description="Helical" evidence="5">
    <location>
        <begin position="113"/>
        <end position="133"/>
    </location>
</feature>
<evidence type="ECO:0000256" key="3">
    <source>
        <dbReference type="ARBA" id="ARBA00022989"/>
    </source>
</evidence>
<dbReference type="Proteomes" id="UP001317532">
    <property type="component" value="Chromosome"/>
</dbReference>
<evidence type="ECO:0000256" key="2">
    <source>
        <dbReference type="ARBA" id="ARBA00022692"/>
    </source>
</evidence>
<keyword evidence="4 5" id="KW-0472">Membrane</keyword>
<keyword evidence="3 5" id="KW-1133">Transmembrane helix</keyword>
<keyword evidence="7" id="KW-1185">Reference proteome</keyword>
<dbReference type="EMBL" id="AP025523">
    <property type="protein sequence ID" value="BDE05970.1"/>
    <property type="molecule type" value="Genomic_DNA"/>
</dbReference>
<feature type="transmembrane region" description="Helical" evidence="5">
    <location>
        <begin position="54"/>
        <end position="72"/>
    </location>
</feature>
<feature type="transmembrane region" description="Helical" evidence="5">
    <location>
        <begin position="198"/>
        <end position="218"/>
    </location>
</feature>
<evidence type="ECO:0000256" key="5">
    <source>
        <dbReference type="SAM" id="Phobius"/>
    </source>
</evidence>
<gene>
    <name evidence="6" type="ORF">WPS_12460</name>
</gene>
<evidence type="ECO:0000313" key="6">
    <source>
        <dbReference type="EMBL" id="BDE05970.1"/>
    </source>
</evidence>
<organism evidence="6 7">
    <name type="scientific">Vulcanimicrobium alpinum</name>
    <dbReference type="NCBI Taxonomy" id="3016050"/>
    <lineage>
        <taxon>Bacteria</taxon>
        <taxon>Bacillati</taxon>
        <taxon>Vulcanimicrobiota</taxon>
        <taxon>Vulcanimicrobiia</taxon>
        <taxon>Vulcanimicrobiales</taxon>
        <taxon>Vulcanimicrobiaceae</taxon>
        <taxon>Vulcanimicrobium</taxon>
    </lineage>
</organism>
<comment type="subcellular location">
    <subcellularLocation>
        <location evidence="1">Membrane</location>
        <topology evidence="1">Multi-pass membrane protein</topology>
    </subcellularLocation>
</comment>
<feature type="transmembrane region" description="Helical" evidence="5">
    <location>
        <begin position="140"/>
        <end position="161"/>
    </location>
</feature>
<evidence type="ECO:0008006" key="8">
    <source>
        <dbReference type="Google" id="ProtNLM"/>
    </source>
</evidence>
<dbReference type="Pfam" id="PF01027">
    <property type="entry name" value="Bax1-I"/>
    <property type="match status" value="1"/>
</dbReference>
<reference evidence="6 7" key="1">
    <citation type="journal article" date="2022" name="ISME Commun">
        <title>Vulcanimicrobium alpinus gen. nov. sp. nov., the first cultivated representative of the candidate phylum 'Eremiobacterota', is a metabolically versatile aerobic anoxygenic phototroph.</title>
        <authorList>
            <person name="Yabe S."/>
            <person name="Muto K."/>
            <person name="Abe K."/>
            <person name="Yokota A."/>
            <person name="Staudigel H."/>
            <person name="Tebo B.M."/>
        </authorList>
    </citation>
    <scope>NUCLEOTIDE SEQUENCE [LARGE SCALE GENOMIC DNA]</scope>
    <source>
        <strain evidence="6 7">WC8-2</strain>
    </source>
</reference>
<proteinExistence type="predicted"/>
<name>A0AAN2C8Y4_UNVUL</name>
<feature type="transmembrane region" description="Helical" evidence="5">
    <location>
        <begin position="167"/>
        <end position="186"/>
    </location>
</feature>
<accession>A0AAN2C8Y4</accession>
<feature type="transmembrane region" description="Helical" evidence="5">
    <location>
        <begin position="79"/>
        <end position="101"/>
    </location>
</feature>